<proteinExistence type="predicted"/>
<protein>
    <submittedName>
        <fullName evidence="1">Uncharacterized protein</fullName>
    </submittedName>
</protein>
<comment type="caution">
    <text evidence="1">The sequence shown here is derived from an EMBL/GenBank/DDBJ whole genome shotgun (WGS) entry which is preliminary data.</text>
</comment>
<gene>
    <name evidence="1" type="ORF">F2Q70_00041951</name>
</gene>
<name>A0A8S9K6T3_BRACR</name>
<reference evidence="1" key="1">
    <citation type="submission" date="2019-12" db="EMBL/GenBank/DDBJ databases">
        <title>Genome sequencing and annotation of Brassica cretica.</title>
        <authorList>
            <person name="Studholme D.J."/>
            <person name="Sarris P.F."/>
        </authorList>
    </citation>
    <scope>NUCLEOTIDE SEQUENCE</scope>
    <source>
        <strain evidence="1">PFS-102/07</strain>
        <tissue evidence="1">Leaf</tissue>
    </source>
</reference>
<dbReference type="AlphaFoldDB" id="A0A8S9K6T3"/>
<dbReference type="EMBL" id="QGKY02000190">
    <property type="protein sequence ID" value="KAF2589293.1"/>
    <property type="molecule type" value="Genomic_DNA"/>
</dbReference>
<evidence type="ECO:0000313" key="1">
    <source>
        <dbReference type="EMBL" id="KAF2589293.1"/>
    </source>
</evidence>
<organism evidence="1">
    <name type="scientific">Brassica cretica</name>
    <name type="common">Mustard</name>
    <dbReference type="NCBI Taxonomy" id="69181"/>
    <lineage>
        <taxon>Eukaryota</taxon>
        <taxon>Viridiplantae</taxon>
        <taxon>Streptophyta</taxon>
        <taxon>Embryophyta</taxon>
        <taxon>Tracheophyta</taxon>
        <taxon>Spermatophyta</taxon>
        <taxon>Magnoliopsida</taxon>
        <taxon>eudicotyledons</taxon>
        <taxon>Gunneridae</taxon>
        <taxon>Pentapetalae</taxon>
        <taxon>rosids</taxon>
        <taxon>malvids</taxon>
        <taxon>Brassicales</taxon>
        <taxon>Brassicaceae</taxon>
        <taxon>Brassiceae</taxon>
        <taxon>Brassica</taxon>
    </lineage>
</organism>
<sequence length="80" mass="8325">MHGVTIRTLAGLSGWSAGGECMFVFGFFTTQAKSGSTVGLRMSSWSGKTGCGSVVWTWFQPKLQSGRTQDGSVSVSGTVG</sequence>
<accession>A0A8S9K6T3</accession>